<feature type="non-terminal residue" evidence="1">
    <location>
        <position position="120"/>
    </location>
</feature>
<name>A0ACA9QNP0_9GLOM</name>
<sequence>MSTSDLPRCSSCLRSWNVVARARSSRRTKAGPKGTPLPRCEACHWARFKSNNRSNRNADLLPQPSKIITFAAFKEEVYLLGQQLDWKSFSAVIFDIWNGDSQDVRAIYSRISALVHEHTG</sequence>
<organism evidence="1 2">
    <name type="scientific">Acaulospora colombiana</name>
    <dbReference type="NCBI Taxonomy" id="27376"/>
    <lineage>
        <taxon>Eukaryota</taxon>
        <taxon>Fungi</taxon>
        <taxon>Fungi incertae sedis</taxon>
        <taxon>Mucoromycota</taxon>
        <taxon>Glomeromycotina</taxon>
        <taxon>Glomeromycetes</taxon>
        <taxon>Diversisporales</taxon>
        <taxon>Acaulosporaceae</taxon>
        <taxon>Acaulospora</taxon>
    </lineage>
</organism>
<dbReference type="EMBL" id="CAJVPT010056208">
    <property type="protein sequence ID" value="CAG8756478.1"/>
    <property type="molecule type" value="Genomic_DNA"/>
</dbReference>
<accession>A0ACA9QNP0</accession>
<evidence type="ECO:0000313" key="2">
    <source>
        <dbReference type="Proteomes" id="UP000789525"/>
    </source>
</evidence>
<keyword evidence="2" id="KW-1185">Reference proteome</keyword>
<evidence type="ECO:0000313" key="1">
    <source>
        <dbReference type="EMBL" id="CAG8756478.1"/>
    </source>
</evidence>
<proteinExistence type="predicted"/>
<dbReference type="Proteomes" id="UP000789525">
    <property type="component" value="Unassembled WGS sequence"/>
</dbReference>
<protein>
    <submittedName>
        <fullName evidence="1">135_t:CDS:1</fullName>
    </submittedName>
</protein>
<comment type="caution">
    <text evidence="1">The sequence shown here is derived from an EMBL/GenBank/DDBJ whole genome shotgun (WGS) entry which is preliminary data.</text>
</comment>
<gene>
    <name evidence="1" type="ORF">ACOLOM_LOCUS12988</name>
</gene>
<reference evidence="1" key="1">
    <citation type="submission" date="2021-06" db="EMBL/GenBank/DDBJ databases">
        <authorList>
            <person name="Kallberg Y."/>
            <person name="Tangrot J."/>
            <person name="Rosling A."/>
        </authorList>
    </citation>
    <scope>NUCLEOTIDE SEQUENCE</scope>
    <source>
        <strain evidence="1">CL356</strain>
    </source>
</reference>